<protein>
    <submittedName>
        <fullName evidence="1">Uncharacterized protein</fullName>
    </submittedName>
</protein>
<proteinExistence type="predicted"/>
<dbReference type="AlphaFoldDB" id="A0AAE1GS63"/>
<comment type="caution">
    <text evidence="1">The sequence shown here is derived from an EMBL/GenBank/DDBJ whole genome shotgun (WGS) entry which is preliminary data.</text>
</comment>
<evidence type="ECO:0000313" key="2">
    <source>
        <dbReference type="Proteomes" id="UP001286313"/>
    </source>
</evidence>
<keyword evidence="2" id="KW-1185">Reference proteome</keyword>
<gene>
    <name evidence="1" type="ORF">Pcinc_000322</name>
</gene>
<accession>A0AAE1GS63</accession>
<dbReference type="EMBL" id="JAWQEG010000023">
    <property type="protein sequence ID" value="KAK3895938.1"/>
    <property type="molecule type" value="Genomic_DNA"/>
</dbReference>
<evidence type="ECO:0000313" key="1">
    <source>
        <dbReference type="EMBL" id="KAK3895938.1"/>
    </source>
</evidence>
<sequence>MAEGRAFHWQDLFYSYSSLPGTSEDVMFPMLPDQPGDPGLASLLLQEYTQQVTAHSSLMSTSTRQSHPKQQGFSQHLEEKENLDFFRNLRVTKDTFQLLLGIVEENYHPISDRGTPPVSSKECLQMVEEAMLLTEGTEIERHEHYDVAQEIHLPDIGGMEKSNFIASLL</sequence>
<dbReference type="Proteomes" id="UP001286313">
    <property type="component" value="Unassembled WGS sequence"/>
</dbReference>
<reference evidence="1" key="1">
    <citation type="submission" date="2023-10" db="EMBL/GenBank/DDBJ databases">
        <title>Genome assemblies of two species of porcelain crab, Petrolisthes cinctipes and Petrolisthes manimaculis (Anomura: Porcellanidae).</title>
        <authorList>
            <person name="Angst P."/>
        </authorList>
    </citation>
    <scope>NUCLEOTIDE SEQUENCE</scope>
    <source>
        <strain evidence="1">PB745_01</strain>
        <tissue evidence="1">Gill</tissue>
    </source>
</reference>
<organism evidence="1 2">
    <name type="scientific">Petrolisthes cinctipes</name>
    <name type="common">Flat porcelain crab</name>
    <dbReference type="NCBI Taxonomy" id="88211"/>
    <lineage>
        <taxon>Eukaryota</taxon>
        <taxon>Metazoa</taxon>
        <taxon>Ecdysozoa</taxon>
        <taxon>Arthropoda</taxon>
        <taxon>Crustacea</taxon>
        <taxon>Multicrustacea</taxon>
        <taxon>Malacostraca</taxon>
        <taxon>Eumalacostraca</taxon>
        <taxon>Eucarida</taxon>
        <taxon>Decapoda</taxon>
        <taxon>Pleocyemata</taxon>
        <taxon>Anomura</taxon>
        <taxon>Galatheoidea</taxon>
        <taxon>Porcellanidae</taxon>
        <taxon>Petrolisthes</taxon>
    </lineage>
</organism>
<name>A0AAE1GS63_PETCI</name>